<keyword evidence="3" id="KW-1185">Reference proteome</keyword>
<dbReference type="InterPro" id="IPR032616">
    <property type="entry name" value="DUF4886"/>
</dbReference>
<dbReference type="Proteomes" id="UP001165489">
    <property type="component" value="Unassembled WGS sequence"/>
</dbReference>
<evidence type="ECO:0000259" key="1">
    <source>
        <dbReference type="Pfam" id="PF16227"/>
    </source>
</evidence>
<sequence>MKKLHQFSLIAIILFLAFPSTSFISLEKKVTVIKILAIGNSFSEDAIENYLYDLAASENIELIIGNLYIGGASLDLHWQNAQENKAAYEYRKVTTQGKVVLKDTNIETAILDEDWDYISFQQVSNNSGKYETYIEPLSNLLAYTKNLATNSEAKYWLHQTWAYAENSTHDGFSNYNNDQETMYTAITETARKVSISLGLDYVVPSGTAIQNARNTLLGDNFTRDGYHLNYTIGRYTAASTWFEALTGISAVGNSFGPSDMDETALKIAQLAAHSAIQNPDEVTFLEEYLSEIVVD</sequence>
<reference evidence="2" key="1">
    <citation type="submission" date="2022-03" db="EMBL/GenBank/DDBJ databases">
        <title>De novo assembled genomes of Belliella spp. (Cyclobacteriaceae) strains.</title>
        <authorList>
            <person name="Szabo A."/>
            <person name="Korponai K."/>
            <person name="Felfoldi T."/>
        </authorList>
    </citation>
    <scope>NUCLEOTIDE SEQUENCE</scope>
    <source>
        <strain evidence="2">DSM 111904</strain>
    </source>
</reference>
<evidence type="ECO:0000313" key="3">
    <source>
        <dbReference type="Proteomes" id="UP001165489"/>
    </source>
</evidence>
<dbReference type="EMBL" id="JAKZGP010000019">
    <property type="protein sequence ID" value="MCH7409537.1"/>
    <property type="molecule type" value="Genomic_DNA"/>
</dbReference>
<dbReference type="Gene3D" id="3.40.50.1110">
    <property type="entry name" value="SGNH hydrolase"/>
    <property type="match status" value="1"/>
</dbReference>
<dbReference type="RefSeq" id="WP_241347881.1">
    <property type="nucleotide sequence ID" value="NZ_JAKZGP010000019.1"/>
</dbReference>
<dbReference type="Pfam" id="PF16227">
    <property type="entry name" value="DUF4886"/>
    <property type="match status" value="1"/>
</dbReference>
<name>A0ABS9UZD8_9BACT</name>
<evidence type="ECO:0000313" key="2">
    <source>
        <dbReference type="EMBL" id="MCH7409537.1"/>
    </source>
</evidence>
<feature type="domain" description="DUF4886" evidence="1">
    <location>
        <begin position="34"/>
        <end position="275"/>
    </location>
</feature>
<gene>
    <name evidence="2" type="ORF">MM239_09030</name>
</gene>
<accession>A0ABS9UZD8</accession>
<organism evidence="2 3">
    <name type="scientific">Belliella filtrata</name>
    <dbReference type="NCBI Taxonomy" id="2923435"/>
    <lineage>
        <taxon>Bacteria</taxon>
        <taxon>Pseudomonadati</taxon>
        <taxon>Bacteroidota</taxon>
        <taxon>Cytophagia</taxon>
        <taxon>Cytophagales</taxon>
        <taxon>Cyclobacteriaceae</taxon>
        <taxon>Belliella</taxon>
    </lineage>
</organism>
<proteinExistence type="predicted"/>
<dbReference type="InterPro" id="IPR036514">
    <property type="entry name" value="SGNH_hydro_sf"/>
</dbReference>
<protein>
    <submittedName>
        <fullName evidence="2">DUF4886 domain-containing protein</fullName>
    </submittedName>
</protein>
<comment type="caution">
    <text evidence="2">The sequence shown here is derived from an EMBL/GenBank/DDBJ whole genome shotgun (WGS) entry which is preliminary data.</text>
</comment>